<dbReference type="Proteomes" id="UP000048289">
    <property type="component" value="Unassembled WGS sequence"/>
</dbReference>
<dbReference type="EMBL" id="CFOE01000175">
    <property type="protein sequence ID" value="CFE39271.1"/>
    <property type="molecule type" value="Genomic_DNA"/>
</dbReference>
<reference evidence="1 2" key="1">
    <citation type="submission" date="2015-03" db="EMBL/GenBank/DDBJ databases">
        <authorList>
            <consortium name="Pathogen Informatics"/>
        </authorList>
    </citation>
    <scope>NUCLEOTIDE SEQUENCE [LARGE SCALE GENOMIC DNA]</scope>
    <source>
        <strain evidence="1 2">G09901357</strain>
    </source>
</reference>
<name>A0A654T7Y1_MYCTX</name>
<proteinExistence type="predicted"/>
<sequence>MAEPADLVVGGLELVDHGLHRADHEGVLGEILRCHLVVGHRRIVFVELGHAEHPKRRQHILTHGASHRAVHGIPERLLIGLGHQHLPHQPPIAAIRGSPAAQRAFLHRVPVGGDVFGVEVQTHGDVTPFAGELEGLRAGAEPGDADGRVGLLVRLDVAPHQTLEHRRDSVGVPVLSAMLPGLVLGPDAQHDLQRFPGHFAMLAVLAVHVIQRPVTRDAAGAHAEHEPTLGEVVEIGHPVGQLDRMMVGQQVRTRGELDVLGAQQRLRQQQIGGADRLPRHGEVFADPGLHVAELIGQLDDVQIPPGGVVEGALRWMGRHEEYSDLHRQPFLVVPVGCPARCGGALCVYHSTTKILRCTQVLLCMGICLYRSLSCAYWLWTCWLRDG</sequence>
<protein>
    <submittedName>
        <fullName evidence="1">Uncharacterized protein</fullName>
    </submittedName>
</protein>
<evidence type="ECO:0000313" key="2">
    <source>
        <dbReference type="Proteomes" id="UP000048289"/>
    </source>
</evidence>
<dbReference type="AlphaFoldDB" id="A0A654T7Y1"/>
<accession>A0A654T7Y1</accession>
<evidence type="ECO:0000313" key="1">
    <source>
        <dbReference type="EMBL" id="CFE39271.1"/>
    </source>
</evidence>
<organism evidence="1 2">
    <name type="scientific">Mycobacterium tuberculosis</name>
    <dbReference type="NCBI Taxonomy" id="1773"/>
    <lineage>
        <taxon>Bacteria</taxon>
        <taxon>Bacillati</taxon>
        <taxon>Actinomycetota</taxon>
        <taxon>Actinomycetes</taxon>
        <taxon>Mycobacteriales</taxon>
        <taxon>Mycobacteriaceae</taxon>
        <taxon>Mycobacterium</taxon>
        <taxon>Mycobacterium tuberculosis complex</taxon>
    </lineage>
</organism>
<gene>
    <name evidence="1" type="ORF">ERS007681_01650</name>
</gene>